<dbReference type="Gene3D" id="1.10.720.30">
    <property type="entry name" value="SAP domain"/>
    <property type="match status" value="1"/>
</dbReference>
<accession>A0A857JKA6</accession>
<evidence type="ECO:0000313" key="2">
    <source>
        <dbReference type="EMBL" id="QHJ11074.1"/>
    </source>
</evidence>
<evidence type="ECO:0000313" key="3">
    <source>
        <dbReference type="Proteomes" id="UP000464524"/>
    </source>
</evidence>
<dbReference type="InterPro" id="IPR018668">
    <property type="entry name" value="DNA-binding_VF530-like"/>
</dbReference>
<dbReference type="EMBL" id="CP047656">
    <property type="protein sequence ID" value="QHJ11074.1"/>
    <property type="molecule type" value="Genomic_DNA"/>
</dbReference>
<dbReference type="OrthoDB" id="9806870at2"/>
<name>A0A857JKA6_9ALTE</name>
<reference evidence="2 3" key="1">
    <citation type="submission" date="2019-12" db="EMBL/GenBank/DDBJ databases">
        <title>Genome sequencing and assembly of endphytes of Porphyra tenera.</title>
        <authorList>
            <person name="Park J.M."/>
            <person name="Shin R."/>
            <person name="Jo S.H."/>
        </authorList>
    </citation>
    <scope>NUCLEOTIDE SEQUENCE [LARGE SCALE GENOMIC DNA]</scope>
    <source>
        <strain evidence="2 3">GPM4</strain>
    </source>
</reference>
<dbReference type="GO" id="GO:0003677">
    <property type="term" value="F:DNA binding"/>
    <property type="evidence" value="ECO:0007669"/>
    <property type="project" value="UniProtKB-KW"/>
</dbReference>
<keyword evidence="2" id="KW-0238">DNA-binding</keyword>
<evidence type="ECO:0000256" key="1">
    <source>
        <dbReference type="SAM" id="MobiDB-lite"/>
    </source>
</evidence>
<dbReference type="Pfam" id="PF09905">
    <property type="entry name" value="VF530"/>
    <property type="match status" value="1"/>
</dbReference>
<proteinExistence type="predicted"/>
<dbReference type="RefSeq" id="WP_160178858.1">
    <property type="nucleotide sequence ID" value="NZ_CP047656.1"/>
</dbReference>
<dbReference type="KEGG" id="pmes:FX988_01296"/>
<dbReference type="AlphaFoldDB" id="A0A857JKA6"/>
<gene>
    <name evidence="2" type="ORF">FX988_01296</name>
</gene>
<dbReference type="Proteomes" id="UP000464524">
    <property type="component" value="Chromosome"/>
</dbReference>
<sequence length="100" mass="11632">MTIQKNNPLHGLTLQHIVESLVKKLGWEQMHEQVKINCFANDPSIKSSLKFLRKTPWARSKVESLYLYTMRSQSPQTKKQPEPVSAAEEFVWPEPKKPKD</sequence>
<dbReference type="InterPro" id="IPR036361">
    <property type="entry name" value="SAP_dom_sf"/>
</dbReference>
<feature type="region of interest" description="Disordered" evidence="1">
    <location>
        <begin position="72"/>
        <end position="100"/>
    </location>
</feature>
<protein>
    <submittedName>
        <fullName evidence="2">DNA-binding protein</fullName>
    </submittedName>
</protein>
<keyword evidence="3" id="KW-1185">Reference proteome</keyword>
<organism evidence="2 3">
    <name type="scientific">Paraglaciecola mesophila</name>
    <dbReference type="NCBI Taxonomy" id="197222"/>
    <lineage>
        <taxon>Bacteria</taxon>
        <taxon>Pseudomonadati</taxon>
        <taxon>Pseudomonadota</taxon>
        <taxon>Gammaproteobacteria</taxon>
        <taxon>Alteromonadales</taxon>
        <taxon>Alteromonadaceae</taxon>
        <taxon>Paraglaciecola</taxon>
    </lineage>
</organism>